<keyword evidence="1 2" id="KW-0597">Phosphoprotein</keyword>
<dbReference type="SMART" id="SM00448">
    <property type="entry name" value="REC"/>
    <property type="match status" value="1"/>
</dbReference>
<comment type="caution">
    <text evidence="5">The sequence shown here is derived from an EMBL/GenBank/DDBJ whole genome shotgun (WGS) entry which is preliminary data.</text>
</comment>
<proteinExistence type="predicted"/>
<dbReference type="RefSeq" id="WP_223790726.1">
    <property type="nucleotide sequence ID" value="NZ_JAIOUQ010000003.1"/>
</dbReference>
<organism evidence="5 6">
    <name type="scientific">Methanobacterium spitsbergense</name>
    <dbReference type="NCBI Taxonomy" id="2874285"/>
    <lineage>
        <taxon>Archaea</taxon>
        <taxon>Methanobacteriati</taxon>
        <taxon>Methanobacteriota</taxon>
        <taxon>Methanomada group</taxon>
        <taxon>Methanobacteria</taxon>
        <taxon>Methanobacteriales</taxon>
        <taxon>Methanobacteriaceae</taxon>
        <taxon>Methanobacterium</taxon>
    </lineage>
</organism>
<dbReference type="EMBL" id="JAIOUQ010000003">
    <property type="protein sequence ID" value="MBZ2165099.1"/>
    <property type="molecule type" value="Genomic_DNA"/>
</dbReference>
<feature type="modified residue" description="4-aspartylphosphate" evidence="2">
    <location>
        <position position="54"/>
    </location>
</feature>
<dbReference type="PANTHER" id="PTHR44591:SF3">
    <property type="entry name" value="RESPONSE REGULATORY DOMAIN-CONTAINING PROTEIN"/>
    <property type="match status" value="1"/>
</dbReference>
<dbReference type="PANTHER" id="PTHR44591">
    <property type="entry name" value="STRESS RESPONSE REGULATOR PROTEIN 1"/>
    <property type="match status" value="1"/>
</dbReference>
<evidence type="ECO:0000256" key="1">
    <source>
        <dbReference type="ARBA" id="ARBA00022553"/>
    </source>
</evidence>
<dbReference type="Pfam" id="PF00989">
    <property type="entry name" value="PAS"/>
    <property type="match status" value="1"/>
</dbReference>
<protein>
    <submittedName>
        <fullName evidence="5">Response regulator</fullName>
    </submittedName>
</protein>
<dbReference type="PROSITE" id="PS50112">
    <property type="entry name" value="PAS"/>
    <property type="match status" value="1"/>
</dbReference>
<dbReference type="Proteomes" id="UP000825933">
    <property type="component" value="Unassembled WGS sequence"/>
</dbReference>
<dbReference type="AlphaFoldDB" id="A0A8T5UWP5"/>
<name>A0A8T5UWP5_9EURY</name>
<dbReference type="CDD" id="cd00130">
    <property type="entry name" value="PAS"/>
    <property type="match status" value="1"/>
</dbReference>
<dbReference type="InterPro" id="IPR011006">
    <property type="entry name" value="CheY-like_superfamily"/>
</dbReference>
<keyword evidence="6" id="KW-1185">Reference proteome</keyword>
<dbReference type="InterPro" id="IPR035965">
    <property type="entry name" value="PAS-like_dom_sf"/>
</dbReference>
<dbReference type="SMART" id="SM00091">
    <property type="entry name" value="PAS"/>
    <property type="match status" value="1"/>
</dbReference>
<reference evidence="6" key="1">
    <citation type="journal article" date="2022" name="Microbiol. Resour. Announc.">
        <title>Draft Genome Sequence of a Methanogenic Archaeon from West Spitsbergen Permafrost.</title>
        <authorList>
            <person name="Trubitsyn V."/>
            <person name="Rivkina E."/>
            <person name="Shcherbakova V."/>
        </authorList>
    </citation>
    <scope>NUCLEOTIDE SEQUENCE [LARGE SCALE GENOMIC DNA]</scope>
    <source>
        <strain evidence="6">VT</strain>
    </source>
</reference>
<gene>
    <name evidence="5" type="ORF">K8N75_03450</name>
</gene>
<feature type="domain" description="Response regulatory" evidence="3">
    <location>
        <begin position="4"/>
        <end position="127"/>
    </location>
</feature>
<evidence type="ECO:0000313" key="5">
    <source>
        <dbReference type="EMBL" id="MBZ2165099.1"/>
    </source>
</evidence>
<accession>A0A8T5UWP5</accession>
<dbReference type="InterPro" id="IPR001789">
    <property type="entry name" value="Sig_transdc_resp-reg_receiver"/>
</dbReference>
<evidence type="ECO:0000259" key="3">
    <source>
        <dbReference type="PROSITE" id="PS50110"/>
    </source>
</evidence>
<feature type="domain" description="PAS" evidence="4">
    <location>
        <begin position="136"/>
        <end position="189"/>
    </location>
</feature>
<evidence type="ECO:0000256" key="2">
    <source>
        <dbReference type="PROSITE-ProRule" id="PRU00169"/>
    </source>
</evidence>
<dbReference type="Gene3D" id="3.30.450.20">
    <property type="entry name" value="PAS domain"/>
    <property type="match status" value="1"/>
</dbReference>
<evidence type="ECO:0000259" key="4">
    <source>
        <dbReference type="PROSITE" id="PS50112"/>
    </source>
</evidence>
<dbReference type="CDD" id="cd17534">
    <property type="entry name" value="REC_DC-like"/>
    <property type="match status" value="1"/>
</dbReference>
<evidence type="ECO:0000313" key="6">
    <source>
        <dbReference type="Proteomes" id="UP000825933"/>
    </source>
</evidence>
<dbReference type="GO" id="GO:0000160">
    <property type="term" value="P:phosphorelay signal transduction system"/>
    <property type="evidence" value="ECO:0007669"/>
    <property type="project" value="InterPro"/>
</dbReference>
<dbReference type="InterPro" id="IPR013767">
    <property type="entry name" value="PAS_fold"/>
</dbReference>
<dbReference type="Gene3D" id="3.40.50.2300">
    <property type="match status" value="1"/>
</dbReference>
<sequence length="249" mass="27740">MGSKILVVEDERITAEDIKSGLESAGYQVPALVSSGKKAIELAGEVKPDLVLMDIKLKGKMDGIEAAGQIKLRYDIPVIYLTAYSDEYTVQRAKITEPSGYIIKESTGLLKKPFEESELHTAIEITLYRHKMEKDHDILLAAMLKNINEGVIATNVDGKIKLMNTVAEGITGWKIEEAMGKDLRDVFTPLNHIIKTFKDLRLKNEISADDTLLRSKKGQSILVKCNFKVIKGDNTDINGYILVFNRIMA</sequence>
<dbReference type="SUPFAM" id="SSF52172">
    <property type="entry name" value="CheY-like"/>
    <property type="match status" value="1"/>
</dbReference>
<dbReference type="SUPFAM" id="SSF55785">
    <property type="entry name" value="PYP-like sensor domain (PAS domain)"/>
    <property type="match status" value="1"/>
</dbReference>
<dbReference type="Pfam" id="PF00072">
    <property type="entry name" value="Response_reg"/>
    <property type="match status" value="1"/>
</dbReference>
<dbReference type="InterPro" id="IPR000014">
    <property type="entry name" value="PAS"/>
</dbReference>
<dbReference type="InterPro" id="IPR050595">
    <property type="entry name" value="Bact_response_regulator"/>
</dbReference>
<dbReference type="PROSITE" id="PS50110">
    <property type="entry name" value="RESPONSE_REGULATORY"/>
    <property type="match status" value="1"/>
</dbReference>
<dbReference type="NCBIfam" id="TIGR00229">
    <property type="entry name" value="sensory_box"/>
    <property type="match status" value="1"/>
</dbReference>
<dbReference type="GO" id="GO:0006355">
    <property type="term" value="P:regulation of DNA-templated transcription"/>
    <property type="evidence" value="ECO:0007669"/>
    <property type="project" value="InterPro"/>
</dbReference>